<feature type="domain" description="GH10" evidence="10">
    <location>
        <begin position="62"/>
        <end position="359"/>
    </location>
</feature>
<comment type="catalytic activity">
    <reaction evidence="1 9">
        <text>Endohydrolysis of (1-&gt;4)-beta-D-xylosidic linkages in xylans.</text>
        <dbReference type="EC" id="3.2.1.8"/>
    </reaction>
</comment>
<evidence type="ECO:0000256" key="1">
    <source>
        <dbReference type="ARBA" id="ARBA00000681"/>
    </source>
</evidence>
<dbReference type="OrthoDB" id="9809277at2"/>
<dbReference type="PANTHER" id="PTHR31490">
    <property type="entry name" value="GLYCOSYL HYDROLASE"/>
    <property type="match status" value="1"/>
</dbReference>
<keyword evidence="8 9" id="KW-0624">Polysaccharide degradation</keyword>
<keyword evidence="12" id="KW-1185">Reference proteome</keyword>
<evidence type="ECO:0000313" key="11">
    <source>
        <dbReference type="EMBL" id="KNY26163.1"/>
    </source>
</evidence>
<evidence type="ECO:0000259" key="10">
    <source>
        <dbReference type="PROSITE" id="PS51760"/>
    </source>
</evidence>
<keyword evidence="4" id="KW-0732">Signal</keyword>
<reference evidence="12" key="1">
    <citation type="submission" date="2015-07" db="EMBL/GenBank/DDBJ databases">
        <title>Near-Complete Genome Sequence of the Cellulolytic Bacterium Bacteroides (Pseudobacteroides) cellulosolvens ATCC 35603.</title>
        <authorList>
            <person name="Dassa B."/>
            <person name="Utturkar S.M."/>
            <person name="Klingeman D.M."/>
            <person name="Hurt R.A."/>
            <person name="Keller M."/>
            <person name="Xu J."/>
            <person name="Reddy Y.H.K."/>
            <person name="Borovok I."/>
            <person name="Grinberg I.R."/>
            <person name="Lamed R."/>
            <person name="Zhivin O."/>
            <person name="Bayer E.A."/>
            <person name="Brown S.D."/>
        </authorList>
    </citation>
    <scope>NUCLEOTIDE SEQUENCE [LARGE SCALE GENOMIC DNA]</scope>
    <source>
        <strain evidence="12">DSM 2933</strain>
    </source>
</reference>
<organism evidence="11 12">
    <name type="scientific">Pseudobacteroides cellulosolvens ATCC 35603 = DSM 2933</name>
    <dbReference type="NCBI Taxonomy" id="398512"/>
    <lineage>
        <taxon>Bacteria</taxon>
        <taxon>Bacillati</taxon>
        <taxon>Bacillota</taxon>
        <taxon>Clostridia</taxon>
        <taxon>Eubacteriales</taxon>
        <taxon>Oscillospiraceae</taxon>
        <taxon>Pseudobacteroides</taxon>
    </lineage>
</organism>
<keyword evidence="5 9" id="KW-0378">Hydrolase</keyword>
<dbReference type="GO" id="GO:0045493">
    <property type="term" value="P:xylan catabolic process"/>
    <property type="evidence" value="ECO:0007669"/>
    <property type="project" value="UniProtKB-KW"/>
</dbReference>
<dbReference type="InterPro" id="IPR001000">
    <property type="entry name" value="GH10_dom"/>
</dbReference>
<dbReference type="RefSeq" id="WP_036943768.1">
    <property type="nucleotide sequence ID" value="NZ_JQKC01000023.1"/>
</dbReference>
<evidence type="ECO:0000256" key="7">
    <source>
        <dbReference type="ARBA" id="ARBA00023295"/>
    </source>
</evidence>
<dbReference type="PRINTS" id="PR00134">
    <property type="entry name" value="GLHYDRLASE10"/>
</dbReference>
<comment type="similarity">
    <text evidence="2 9">Belongs to the glycosyl hydrolase 10 (cellulase F) family.</text>
</comment>
<comment type="caution">
    <text evidence="11">The sequence shown here is derived from an EMBL/GenBank/DDBJ whole genome shotgun (WGS) entry which is preliminary data.</text>
</comment>
<keyword evidence="6 9" id="KW-0119">Carbohydrate metabolism</keyword>
<evidence type="ECO:0000256" key="9">
    <source>
        <dbReference type="RuleBase" id="RU361174"/>
    </source>
</evidence>
<proteinExistence type="inferred from homology"/>
<dbReference type="EC" id="3.2.1.8" evidence="9"/>
<protein>
    <recommendedName>
        <fullName evidence="9">Beta-xylanase</fullName>
        <ecNumber evidence="9">3.2.1.8</ecNumber>
    </recommendedName>
</protein>
<evidence type="ECO:0000256" key="5">
    <source>
        <dbReference type="ARBA" id="ARBA00022801"/>
    </source>
</evidence>
<dbReference type="eggNOG" id="COG3693">
    <property type="taxonomic scope" value="Bacteria"/>
</dbReference>
<dbReference type="Gene3D" id="3.20.20.80">
    <property type="entry name" value="Glycosidases"/>
    <property type="match status" value="1"/>
</dbReference>
<dbReference type="STRING" id="398512.Bccel_1425"/>
<dbReference type="EMBL" id="LGTC01000001">
    <property type="protein sequence ID" value="KNY26163.1"/>
    <property type="molecule type" value="Genomic_DNA"/>
</dbReference>
<dbReference type="InterPro" id="IPR017853">
    <property type="entry name" value="GH"/>
</dbReference>
<evidence type="ECO:0000256" key="3">
    <source>
        <dbReference type="ARBA" id="ARBA00022651"/>
    </source>
</evidence>
<accession>A0A0L6JKB2</accession>
<dbReference type="GO" id="GO:0031176">
    <property type="term" value="F:endo-1,4-beta-xylanase activity"/>
    <property type="evidence" value="ECO:0007669"/>
    <property type="project" value="UniProtKB-EC"/>
</dbReference>
<dbReference type="SMART" id="SM00633">
    <property type="entry name" value="Glyco_10"/>
    <property type="match status" value="1"/>
</dbReference>
<dbReference type="Proteomes" id="UP000036923">
    <property type="component" value="Unassembled WGS sequence"/>
</dbReference>
<dbReference type="PANTHER" id="PTHR31490:SF88">
    <property type="entry name" value="BETA-XYLANASE"/>
    <property type="match status" value="1"/>
</dbReference>
<evidence type="ECO:0000256" key="8">
    <source>
        <dbReference type="ARBA" id="ARBA00023326"/>
    </source>
</evidence>
<dbReference type="SUPFAM" id="SSF51445">
    <property type="entry name" value="(Trans)glycosidases"/>
    <property type="match status" value="1"/>
</dbReference>
<dbReference type="InterPro" id="IPR044846">
    <property type="entry name" value="GH10"/>
</dbReference>
<evidence type="ECO:0000256" key="4">
    <source>
        <dbReference type="ARBA" id="ARBA00022729"/>
    </source>
</evidence>
<dbReference type="PROSITE" id="PS51760">
    <property type="entry name" value="GH10_2"/>
    <property type="match status" value="1"/>
</dbReference>
<dbReference type="AlphaFoldDB" id="A0A0L6JKB2"/>
<gene>
    <name evidence="11" type="ORF">Bccel_1425</name>
</gene>
<sequence>MISNYNNRFKHHIGTKKIILTNMNGSPVKNAEVSVKQIKHQFLFGCAEFSSIPFANNELNGDANEKAREKFDKFLDLFNYVTLPFYWNMFEPVKGQPQTQRVKKAAKWLISKGCTLKGHPLCWHTLTAPWLLDMSNPEILTAQINRIHRDVEDFKGIIDIWDVINEVVIMPIFDKYDNGITRLCKDIGRVRTVQEMFSATRESNPDAVLLINDFNTSEHYETLIDECLEAGIPIDAIGIQSHMHQGYWGVEKTQEVLKRFERFGLPIHFTENTLVSGHIMPSEIVDLNDYKVDQWPSTPDGEDRQAEEALIHYKTLFAHPLVESITWWDFVDGHWLGAPSGLITKDNRVKPVYQELHKLIKDEWWIKQYNTTTDDSGSVIVSGFFGEYEISCSDKKITFAIKKDNADINIVI</sequence>
<evidence type="ECO:0000256" key="6">
    <source>
        <dbReference type="ARBA" id="ARBA00023277"/>
    </source>
</evidence>
<name>A0A0L6JKB2_9FIRM</name>
<keyword evidence="3" id="KW-0858">Xylan degradation</keyword>
<keyword evidence="7 9" id="KW-0326">Glycosidase</keyword>
<dbReference type="Pfam" id="PF00331">
    <property type="entry name" value="Glyco_hydro_10"/>
    <property type="match status" value="1"/>
</dbReference>
<dbReference type="PATRIC" id="fig|398512.5.peg.1481"/>
<evidence type="ECO:0000256" key="2">
    <source>
        <dbReference type="ARBA" id="ARBA00007495"/>
    </source>
</evidence>
<evidence type="ECO:0000313" key="12">
    <source>
        <dbReference type="Proteomes" id="UP000036923"/>
    </source>
</evidence>